<feature type="coiled-coil region" evidence="6">
    <location>
        <begin position="195"/>
        <end position="222"/>
    </location>
</feature>
<dbReference type="GO" id="GO:0005525">
    <property type="term" value="F:GTP binding"/>
    <property type="evidence" value="ECO:0007669"/>
    <property type="project" value="UniProtKB-KW"/>
</dbReference>
<feature type="binding site" evidence="4">
    <location>
        <position position="78"/>
    </location>
    <ligand>
        <name>GTP</name>
        <dbReference type="ChEBI" id="CHEBI:37565"/>
    </ligand>
</feature>
<dbReference type="InterPro" id="IPR011989">
    <property type="entry name" value="ARM-like"/>
</dbReference>
<evidence type="ECO:0000256" key="2">
    <source>
        <dbReference type="ARBA" id="ARBA00022741"/>
    </source>
</evidence>
<dbReference type="PANTHER" id="PTHR12658:SF0">
    <property type="entry name" value="TUBULIN-SPECIFIC CHAPERONE D"/>
    <property type="match status" value="1"/>
</dbReference>
<dbReference type="InterPro" id="IPR033162">
    <property type="entry name" value="TBCD"/>
</dbReference>
<accession>A0A8J6B0R9</accession>
<comment type="similarity">
    <text evidence="1">Belongs to the small GTPase superfamily. Arf family.</text>
</comment>
<feature type="domain" description="Tubulin-folding cofactor D ARM repeats" evidence="7">
    <location>
        <begin position="537"/>
        <end position="706"/>
    </location>
</feature>
<dbReference type="FunFam" id="3.40.50.300:FF:001166">
    <property type="entry name" value="ADP-ribosylation factor D"/>
    <property type="match status" value="1"/>
</dbReference>
<evidence type="ECO:0000256" key="1">
    <source>
        <dbReference type="ARBA" id="ARBA00010290"/>
    </source>
</evidence>
<dbReference type="InterPro" id="IPR058033">
    <property type="entry name" value="ARM_TBCD_2nd"/>
</dbReference>
<evidence type="ECO:0000256" key="5">
    <source>
        <dbReference type="PIRSR" id="PIRSR606689-2"/>
    </source>
</evidence>
<feature type="binding site" evidence="5">
    <location>
        <position position="30"/>
    </location>
    <ligand>
        <name>Mg(2+)</name>
        <dbReference type="ChEBI" id="CHEBI:18420"/>
    </ligand>
</feature>
<dbReference type="PANTHER" id="PTHR12658">
    <property type="entry name" value="BETA-TUBULIN COFACTOR D"/>
    <property type="match status" value="1"/>
</dbReference>
<name>A0A8J6B0R9_9EUKA</name>
<dbReference type="InterPro" id="IPR027417">
    <property type="entry name" value="P-loop_NTPase"/>
</dbReference>
<evidence type="ECO:0000259" key="7">
    <source>
        <dbReference type="Pfam" id="PF25767"/>
    </source>
</evidence>
<dbReference type="InterPro" id="IPR006689">
    <property type="entry name" value="Small_GTPase_ARF/SAR"/>
</dbReference>
<dbReference type="Proteomes" id="UP000717585">
    <property type="component" value="Unassembled WGS sequence"/>
</dbReference>
<organism evidence="8 9">
    <name type="scientific">Carpediemonas membranifera</name>
    <dbReference type="NCBI Taxonomy" id="201153"/>
    <lineage>
        <taxon>Eukaryota</taxon>
        <taxon>Metamonada</taxon>
        <taxon>Carpediemonas-like organisms</taxon>
        <taxon>Carpediemonas</taxon>
    </lineage>
</organism>
<keyword evidence="2 4" id="KW-0547">Nucleotide-binding</keyword>
<dbReference type="OrthoDB" id="2011769at2759"/>
<evidence type="ECO:0000256" key="4">
    <source>
        <dbReference type="PIRSR" id="PIRSR606689-1"/>
    </source>
</evidence>
<keyword evidence="3 4" id="KW-0342">GTP-binding</keyword>
<dbReference type="GO" id="GO:0003924">
    <property type="term" value="F:GTPase activity"/>
    <property type="evidence" value="ECO:0007669"/>
    <property type="project" value="InterPro"/>
</dbReference>
<dbReference type="PRINTS" id="PR00328">
    <property type="entry name" value="SAR1GTPBP"/>
</dbReference>
<evidence type="ECO:0000256" key="3">
    <source>
        <dbReference type="ARBA" id="ARBA00023134"/>
    </source>
</evidence>
<dbReference type="Gene3D" id="3.40.50.300">
    <property type="entry name" value="P-loop containing nucleotide triphosphate hydrolases"/>
    <property type="match status" value="1"/>
</dbReference>
<dbReference type="Pfam" id="PF00025">
    <property type="entry name" value="Arf"/>
    <property type="match status" value="1"/>
</dbReference>
<evidence type="ECO:0000256" key="6">
    <source>
        <dbReference type="SAM" id="Coils"/>
    </source>
</evidence>
<evidence type="ECO:0000313" key="8">
    <source>
        <dbReference type="EMBL" id="KAG9393108.1"/>
    </source>
</evidence>
<dbReference type="GO" id="GO:0005096">
    <property type="term" value="F:GTPase activator activity"/>
    <property type="evidence" value="ECO:0007669"/>
    <property type="project" value="InterPro"/>
</dbReference>
<dbReference type="GO" id="GO:0046872">
    <property type="term" value="F:metal ion binding"/>
    <property type="evidence" value="ECO:0007669"/>
    <property type="project" value="UniProtKB-KW"/>
</dbReference>
<gene>
    <name evidence="8" type="ORF">J8273_3237</name>
</gene>
<evidence type="ECO:0000313" key="9">
    <source>
        <dbReference type="Proteomes" id="UP000717585"/>
    </source>
</evidence>
<feature type="binding site" evidence="5">
    <location>
        <position position="47"/>
    </location>
    <ligand>
        <name>Mg(2+)</name>
        <dbReference type="ChEBI" id="CHEBI:18420"/>
    </ligand>
</feature>
<dbReference type="SUPFAM" id="SSF48371">
    <property type="entry name" value="ARM repeat"/>
    <property type="match status" value="1"/>
</dbReference>
<dbReference type="SMART" id="SM00177">
    <property type="entry name" value="ARF"/>
    <property type="match status" value="1"/>
</dbReference>
<dbReference type="InterPro" id="IPR016024">
    <property type="entry name" value="ARM-type_fold"/>
</dbReference>
<feature type="binding site" evidence="4">
    <location>
        <begin position="134"/>
        <end position="137"/>
    </location>
    <ligand>
        <name>GTP</name>
        <dbReference type="ChEBI" id="CHEBI:37565"/>
    </ligand>
</feature>
<dbReference type="SUPFAM" id="SSF52540">
    <property type="entry name" value="P-loop containing nucleoside triphosphate hydrolases"/>
    <property type="match status" value="1"/>
</dbReference>
<keyword evidence="5" id="KW-0479">Metal-binding</keyword>
<dbReference type="Pfam" id="PF25767">
    <property type="entry name" value="ARM_TBCD_2nd"/>
    <property type="match status" value="1"/>
</dbReference>
<dbReference type="GO" id="GO:0007023">
    <property type="term" value="P:post-chaperonin tubulin folding pathway"/>
    <property type="evidence" value="ECO:0007669"/>
    <property type="project" value="InterPro"/>
</dbReference>
<keyword evidence="5" id="KW-0460">Magnesium</keyword>
<proteinExistence type="inferred from homology"/>
<keyword evidence="6" id="KW-0175">Coiled coil</keyword>
<keyword evidence="9" id="KW-1185">Reference proteome</keyword>
<dbReference type="GO" id="GO:0048487">
    <property type="term" value="F:beta-tubulin binding"/>
    <property type="evidence" value="ECO:0007669"/>
    <property type="project" value="InterPro"/>
</dbReference>
<reference evidence="8" key="1">
    <citation type="submission" date="2021-05" db="EMBL/GenBank/DDBJ databases">
        <title>A free-living protist that lacks canonical eukaryotic 1 DNA replication and segregation systems.</title>
        <authorList>
            <person name="Salas-Leiva D.E."/>
            <person name="Tromer E.C."/>
            <person name="Curtis B.A."/>
            <person name="Jerlstrom-Hultqvist J."/>
            <person name="Kolisko M."/>
            <person name="Yi Z."/>
            <person name="Salas-Leiva J.S."/>
            <person name="Gallot-Lavallee L."/>
            <person name="Kops G.J.P.L."/>
            <person name="Archibald J.M."/>
            <person name="Simpson A.G.B."/>
            <person name="Roger A.J."/>
        </authorList>
    </citation>
    <scope>NUCLEOTIDE SEQUENCE</scope>
    <source>
        <strain evidence="8">BICM</strain>
    </source>
</reference>
<dbReference type="Pfam" id="PF23579">
    <property type="entry name" value="ARM_TBCD"/>
    <property type="match status" value="1"/>
</dbReference>
<dbReference type="EMBL" id="JAHDYR010000025">
    <property type="protein sequence ID" value="KAG9393108.1"/>
    <property type="molecule type" value="Genomic_DNA"/>
</dbReference>
<feature type="binding site" evidence="4">
    <location>
        <begin position="23"/>
        <end position="30"/>
    </location>
    <ligand>
        <name>GTP</name>
        <dbReference type="ChEBI" id="CHEBI:37565"/>
    </ligand>
</feature>
<dbReference type="SMART" id="SM00178">
    <property type="entry name" value="SAR"/>
    <property type="match status" value="1"/>
</dbReference>
<dbReference type="PROSITE" id="PS51417">
    <property type="entry name" value="ARF"/>
    <property type="match status" value="1"/>
</dbReference>
<sequence length="1466" mass="157542">MGLRSIVRRIKKKENELRILVIGLDGAGKSTIIRALKGGNLDDIPPTFGFTIDTLQYKHTDEAGSSHQFTLNFYDIGGQTTLRPFWRNYFEKTDGVIWVVDSTDADRLNVCRDSLHDILNAEKLSAASLLVMANKRDLDGALSVDSISNGLRLGNIEGRRWHIQPCSAVSGEGLTDGLDWLMSDVALAPVGAADLEREDDEMEAADVDAKAAEDAARELQARILGLAEGGDAYCAAVDELLEWMDAKCKDIFEQAEAYIDPRLPDLVGPLAAIAHAALLQGDDWPARAEHVLRLLFRFVGLRSPADVLRPFPHEVGLLHALLDACLNEGRNGAFETPDALAVALYWLGYVLEQPFGLGAMNVSPAAVTGLALRRLIATSTRVQRAAASVASSVMRRRTDVDPGVEVAFQSFWSDAVTALSTTFKDATDAEVEAVLGSFGVTTTAQLTLRGEALFCGLLTALCDILKRTDRDLLLTRVGTGLDVGLMETAVLEHHAVSSGRMTALFMRFVSRVGTIFAEDRVPRWQYRVTADATGPDDDSIPFDVPPQFDFCFDALLEGLKNPSSIARWAAAKGLSVLTRRLCRDFACDVVTAVLALVRDSDPTPYSTHGACLCLGELARHGLLVGQDITEVVTKVVGVLRHTDRAVRDAACYVCWALPRCYVPSEFAETVQLMSSALLCVSCFDQEASCRRAACSAFHELVGRLGHRDDVATVAHGLSLLTVVQYFSVGLMHVSFTEVAPRVAEFSEAYRSALLRWLIAQCALTSDSKTGRTRTLAAEAIPLLSGGGGVAILESAGLEQMVNAALVPRTELESWPYLRAGALSALASFVGVCGPSFSYGGAALTALPATLLDGGLVDLKADPEELLSSLAVYCTALAKTGYADETTSTVARALLRSTSLELQDTAVVLLDSWKSPAAEDMPAWLQTAIESLNGVAEGRADVITQRHTIRGMGLALPRLVRILGRDPLDKAVIDAVTGAGNHLTLKAGVVAPIEVTDACLHAATSLLIASGAIPDIDVTPRPKPAASAPDRLLATVLAGTANYTLERVRGDVGAMVRAAACQALADLAEALPLTADAKALFIDRGGCALLRLATERLVPVRDAAIAALKRLCAMPSIGPCMAFVQPCMASFDDNVAALVDKGLPTVTASNCWDWKPFKDPANAKLYAVAGLLCWKTLPDAVGSALIRGLSSTLASGDPDHILDRLYLFSTIEWDEYPGLETPETRPPHMILPDDDEDRINDFDLTIRLLGNLRDYFKPTAGKNARVEDAVLGTVRLLATHELDVVLSIAEEDEVAEVEAIMGEIAVLAATIVSRLCARDNPSSNMVTRIRKAGELLRDAFRTVPADSKATVLTAIISDALVQPAIPVIRRHAAQWLRSMVPPAEVTQFKLGDAAIWQEDGMQAIEAGVGPTVMEQRHELATGLAQALGLARMPELRENVAAPRVLSAQDEINAEFAAFQRQHDTMRA</sequence>
<dbReference type="GO" id="GO:0007021">
    <property type="term" value="P:tubulin complex assembly"/>
    <property type="evidence" value="ECO:0007669"/>
    <property type="project" value="InterPro"/>
</dbReference>
<dbReference type="Gene3D" id="1.25.10.10">
    <property type="entry name" value="Leucine-rich Repeat Variant"/>
    <property type="match status" value="1"/>
</dbReference>
<protein>
    <submittedName>
        <fullName evidence="8">Small GTPase superfamily ARF/SAR type</fullName>
    </submittedName>
</protein>
<dbReference type="GO" id="GO:0000226">
    <property type="term" value="P:microtubule cytoskeleton organization"/>
    <property type="evidence" value="ECO:0007669"/>
    <property type="project" value="TreeGrafter"/>
</dbReference>
<comment type="caution">
    <text evidence="8">The sequence shown here is derived from an EMBL/GenBank/DDBJ whole genome shotgun (WGS) entry which is preliminary data.</text>
</comment>